<sequence>MNRRKFAKNLLFGSLSFGGANALTNLGNRARDEETDAFKFKKLFNGKNLDGFVDVNTSADTWYVENSILKCTGDPIGVIRTEKQYENFVLDIEWRHMEPGGNSGVFILADGEPYEERPFPTGLEVQMVDPGIAEIRDIVEDYAHGQLFPVSGLTGTTPDHPFEISPSRSNPLEFRVNGAGEWNRYLLTCVDGVIKLSVNGKFINGMRSEKRKKGYICPESEGFEVHFRKIDIMELPGGILGADQSAPIVE</sequence>
<organism evidence="3 4">
    <name type="scientific">Rhodohalobacter sulfatireducens</name>
    <dbReference type="NCBI Taxonomy" id="2911366"/>
    <lineage>
        <taxon>Bacteria</taxon>
        <taxon>Pseudomonadati</taxon>
        <taxon>Balneolota</taxon>
        <taxon>Balneolia</taxon>
        <taxon>Balneolales</taxon>
        <taxon>Balneolaceae</taxon>
        <taxon>Rhodohalobacter</taxon>
    </lineage>
</organism>
<evidence type="ECO:0000313" key="3">
    <source>
        <dbReference type="EMBL" id="MCG2587501.1"/>
    </source>
</evidence>
<evidence type="ECO:0000313" key="4">
    <source>
        <dbReference type="Proteomes" id="UP001165366"/>
    </source>
</evidence>
<dbReference type="InterPro" id="IPR010496">
    <property type="entry name" value="AL/BT2_dom"/>
</dbReference>
<protein>
    <submittedName>
        <fullName evidence="3">DUF1080 domain-containing protein</fullName>
    </submittedName>
</protein>
<dbReference type="Proteomes" id="UP001165366">
    <property type="component" value="Unassembled WGS sequence"/>
</dbReference>
<accession>A0ABS9K9I1</accession>
<dbReference type="EMBL" id="JAKLWS010000002">
    <property type="protein sequence ID" value="MCG2587501.1"/>
    <property type="molecule type" value="Genomic_DNA"/>
</dbReference>
<reference evidence="3" key="2">
    <citation type="submission" date="2024-05" db="EMBL/GenBank/DDBJ databases">
        <title>Rhodohalobacter halophilus gen. nov., sp. nov., a moderately halophilic member of the family Balneolaceae.</title>
        <authorList>
            <person name="Xia J."/>
        </authorList>
    </citation>
    <scope>NUCLEOTIDE SEQUENCE</scope>
    <source>
        <strain evidence="3">WB101</strain>
    </source>
</reference>
<keyword evidence="1" id="KW-0732">Signal</keyword>
<feature type="chain" id="PRO_5045487890" evidence="1">
    <location>
        <begin position="23"/>
        <end position="250"/>
    </location>
</feature>
<comment type="caution">
    <text evidence="3">The sequence shown here is derived from an EMBL/GenBank/DDBJ whole genome shotgun (WGS) entry which is preliminary data.</text>
</comment>
<dbReference type="Gene3D" id="2.60.120.560">
    <property type="entry name" value="Exo-inulinase, domain 1"/>
    <property type="match status" value="1"/>
</dbReference>
<evidence type="ECO:0000256" key="1">
    <source>
        <dbReference type="SAM" id="SignalP"/>
    </source>
</evidence>
<proteinExistence type="predicted"/>
<evidence type="ECO:0000259" key="2">
    <source>
        <dbReference type="Pfam" id="PF06439"/>
    </source>
</evidence>
<gene>
    <name evidence="3" type="ORF">L6773_02905</name>
</gene>
<feature type="signal peptide" evidence="1">
    <location>
        <begin position="1"/>
        <end position="22"/>
    </location>
</feature>
<dbReference type="Pfam" id="PF06439">
    <property type="entry name" value="3keto-disac_hyd"/>
    <property type="match status" value="1"/>
</dbReference>
<keyword evidence="4" id="KW-1185">Reference proteome</keyword>
<name>A0ABS9K9I1_9BACT</name>
<reference evidence="3" key="1">
    <citation type="submission" date="2022-01" db="EMBL/GenBank/DDBJ databases">
        <authorList>
            <person name="Wang Y."/>
        </authorList>
    </citation>
    <scope>NUCLEOTIDE SEQUENCE</scope>
    <source>
        <strain evidence="3">WB101</strain>
    </source>
</reference>
<dbReference type="RefSeq" id="WP_237852345.1">
    <property type="nucleotide sequence ID" value="NZ_JAKLWS010000002.1"/>
</dbReference>
<feature type="domain" description="3-keto-alpha-glucoside-1,2-lyase/3-keto-2-hydroxy-glucal hydratase" evidence="2">
    <location>
        <begin position="40"/>
        <end position="232"/>
    </location>
</feature>